<dbReference type="EMBL" id="JXTB01000584">
    <property type="protein sequence ID" value="PON36088.1"/>
    <property type="molecule type" value="Genomic_DNA"/>
</dbReference>
<feature type="non-terminal residue" evidence="1">
    <location>
        <position position="65"/>
    </location>
</feature>
<proteinExistence type="predicted"/>
<gene>
    <name evidence="1" type="ORF">PanWU01x14_331180</name>
</gene>
<sequence length="65" mass="7578">RCRRTSVGYCRREPQPFAGEIAARSSRHRIGFSSDVRSPHHHHRWIRLDSDFYFRPLSASNSAPV</sequence>
<dbReference type="AlphaFoldDB" id="A0A2P5AHR5"/>
<evidence type="ECO:0000313" key="2">
    <source>
        <dbReference type="Proteomes" id="UP000237105"/>
    </source>
</evidence>
<evidence type="ECO:0000313" key="1">
    <source>
        <dbReference type="EMBL" id="PON36088.1"/>
    </source>
</evidence>
<protein>
    <submittedName>
        <fullName evidence="1">Uncharacterized protein</fullName>
    </submittedName>
</protein>
<accession>A0A2P5AHR5</accession>
<comment type="caution">
    <text evidence="1">The sequence shown here is derived from an EMBL/GenBank/DDBJ whole genome shotgun (WGS) entry which is preliminary data.</text>
</comment>
<feature type="non-terminal residue" evidence="1">
    <location>
        <position position="1"/>
    </location>
</feature>
<name>A0A2P5AHR5_PARAD</name>
<dbReference type="Proteomes" id="UP000237105">
    <property type="component" value="Unassembled WGS sequence"/>
</dbReference>
<reference evidence="2" key="1">
    <citation type="submission" date="2016-06" db="EMBL/GenBank/DDBJ databases">
        <title>Parallel loss of symbiosis genes in relatives of nitrogen-fixing non-legume Parasponia.</title>
        <authorList>
            <person name="Van Velzen R."/>
            <person name="Holmer R."/>
            <person name="Bu F."/>
            <person name="Rutten L."/>
            <person name="Van Zeijl A."/>
            <person name="Liu W."/>
            <person name="Santuari L."/>
            <person name="Cao Q."/>
            <person name="Sharma T."/>
            <person name="Shen D."/>
            <person name="Roswanjaya Y."/>
            <person name="Wardhani T."/>
            <person name="Kalhor M.S."/>
            <person name="Jansen J."/>
            <person name="Van den Hoogen J."/>
            <person name="Gungor B."/>
            <person name="Hartog M."/>
            <person name="Hontelez J."/>
            <person name="Verver J."/>
            <person name="Yang W.-C."/>
            <person name="Schijlen E."/>
            <person name="Repin R."/>
            <person name="Schilthuizen M."/>
            <person name="Schranz E."/>
            <person name="Heidstra R."/>
            <person name="Miyata K."/>
            <person name="Fedorova E."/>
            <person name="Kohlen W."/>
            <person name="Bisseling T."/>
            <person name="Smit S."/>
            <person name="Geurts R."/>
        </authorList>
    </citation>
    <scope>NUCLEOTIDE SEQUENCE [LARGE SCALE GENOMIC DNA]</scope>
    <source>
        <strain evidence="2">cv. WU1-14</strain>
    </source>
</reference>
<organism evidence="1 2">
    <name type="scientific">Parasponia andersonii</name>
    <name type="common">Sponia andersonii</name>
    <dbReference type="NCBI Taxonomy" id="3476"/>
    <lineage>
        <taxon>Eukaryota</taxon>
        <taxon>Viridiplantae</taxon>
        <taxon>Streptophyta</taxon>
        <taxon>Embryophyta</taxon>
        <taxon>Tracheophyta</taxon>
        <taxon>Spermatophyta</taxon>
        <taxon>Magnoliopsida</taxon>
        <taxon>eudicotyledons</taxon>
        <taxon>Gunneridae</taxon>
        <taxon>Pentapetalae</taxon>
        <taxon>rosids</taxon>
        <taxon>fabids</taxon>
        <taxon>Rosales</taxon>
        <taxon>Cannabaceae</taxon>
        <taxon>Parasponia</taxon>
    </lineage>
</organism>
<keyword evidence="2" id="KW-1185">Reference proteome</keyword>